<feature type="domain" description="tRNA methyltransferase TRMD/TRM10-type" evidence="18">
    <location>
        <begin position="1"/>
        <end position="225"/>
    </location>
</feature>
<sequence length="247" mass="27807">MIFDVLTLFPEMFVSPLQESILARAIKQGLFEVRAHNLRSWAEGKHLTTDDTPYGGGDGMVMKPEPIAKAITELKQQAPTAKVLLMTPQGVPFRQQHARELAHEENLIFLCGRYEGFDERVRQTLVDAEFSIGDFVLTGGELPAMVMIDAICRHLPGVLGSSSSAETDSFVDGLLEYPQYTRPAVFNGMAVPDVLLSGDHGRIANWRREQQLLRTLQRRPELLEKVLLTEQDEKVLDLLRHKLKTDE</sequence>
<evidence type="ECO:0000256" key="16">
    <source>
        <dbReference type="PIRSR" id="PIRSR000386-1"/>
    </source>
</evidence>
<comment type="subunit">
    <text evidence="4 15 17">Homodimer.</text>
</comment>
<dbReference type="AlphaFoldDB" id="A0A1H3ZKL9"/>
<evidence type="ECO:0000313" key="20">
    <source>
        <dbReference type="Proteomes" id="UP000199409"/>
    </source>
</evidence>
<comment type="catalytic activity">
    <reaction evidence="14 15 17">
        <text>guanosine(37) in tRNA + S-adenosyl-L-methionine = N(1)-methylguanosine(37) in tRNA + S-adenosyl-L-homocysteine + H(+)</text>
        <dbReference type="Rhea" id="RHEA:36899"/>
        <dbReference type="Rhea" id="RHEA-COMP:10145"/>
        <dbReference type="Rhea" id="RHEA-COMP:10147"/>
        <dbReference type="ChEBI" id="CHEBI:15378"/>
        <dbReference type="ChEBI" id="CHEBI:57856"/>
        <dbReference type="ChEBI" id="CHEBI:59789"/>
        <dbReference type="ChEBI" id="CHEBI:73542"/>
        <dbReference type="ChEBI" id="CHEBI:74269"/>
        <dbReference type="EC" id="2.1.1.228"/>
    </reaction>
</comment>
<proteinExistence type="inferred from homology"/>
<dbReference type="Gene3D" id="3.40.1280.10">
    <property type="match status" value="1"/>
</dbReference>
<evidence type="ECO:0000256" key="9">
    <source>
        <dbReference type="ARBA" id="ARBA00022679"/>
    </source>
</evidence>
<dbReference type="InterPro" id="IPR002649">
    <property type="entry name" value="tRNA_m1G_MeTrfase_TrmD"/>
</dbReference>
<comment type="similarity">
    <text evidence="3 15 17">Belongs to the RNA methyltransferase TrmD family.</text>
</comment>
<dbReference type="InterPro" id="IPR016009">
    <property type="entry name" value="tRNA_MeTrfase_TRMD/TRM10"/>
</dbReference>
<evidence type="ECO:0000256" key="5">
    <source>
        <dbReference type="ARBA" id="ARBA00012807"/>
    </source>
</evidence>
<dbReference type="CDD" id="cd18080">
    <property type="entry name" value="TrmD-like"/>
    <property type="match status" value="1"/>
</dbReference>
<dbReference type="PANTHER" id="PTHR46417:SF1">
    <property type="entry name" value="TRNA (GUANINE-N(1)-)-METHYLTRANSFERASE"/>
    <property type="match status" value="1"/>
</dbReference>
<dbReference type="InterPro" id="IPR023148">
    <property type="entry name" value="tRNA_m1G_MeTrfase_C_sf"/>
</dbReference>
<dbReference type="OrthoDB" id="9807416at2"/>
<evidence type="ECO:0000256" key="7">
    <source>
        <dbReference type="ARBA" id="ARBA00022490"/>
    </source>
</evidence>
<evidence type="ECO:0000256" key="14">
    <source>
        <dbReference type="ARBA" id="ARBA00047783"/>
    </source>
</evidence>
<dbReference type="HAMAP" id="MF_00605">
    <property type="entry name" value="TrmD"/>
    <property type="match status" value="1"/>
</dbReference>
<dbReference type="Proteomes" id="UP000199409">
    <property type="component" value="Unassembled WGS sequence"/>
</dbReference>
<dbReference type="PANTHER" id="PTHR46417">
    <property type="entry name" value="TRNA (GUANINE-N(1)-)-METHYLTRANSFERASE"/>
    <property type="match status" value="1"/>
</dbReference>
<evidence type="ECO:0000259" key="18">
    <source>
        <dbReference type="Pfam" id="PF01746"/>
    </source>
</evidence>
<dbReference type="RefSeq" id="WP_092346400.1">
    <property type="nucleotide sequence ID" value="NZ_FNQN01000004.1"/>
</dbReference>
<dbReference type="PIRSF" id="PIRSF000386">
    <property type="entry name" value="tRNA_mtase"/>
    <property type="match status" value="1"/>
</dbReference>
<evidence type="ECO:0000256" key="10">
    <source>
        <dbReference type="ARBA" id="ARBA00022691"/>
    </source>
</evidence>
<keyword evidence="8 15" id="KW-0489">Methyltransferase</keyword>
<feature type="binding site" evidence="15 16">
    <location>
        <begin position="132"/>
        <end position="137"/>
    </location>
    <ligand>
        <name>S-adenosyl-L-methionine</name>
        <dbReference type="ChEBI" id="CHEBI:59789"/>
    </ligand>
</feature>
<evidence type="ECO:0000256" key="13">
    <source>
        <dbReference type="ARBA" id="ARBA00033392"/>
    </source>
</evidence>
<evidence type="ECO:0000256" key="2">
    <source>
        <dbReference type="ARBA" id="ARBA00004496"/>
    </source>
</evidence>
<dbReference type="EMBL" id="FNQN01000004">
    <property type="protein sequence ID" value="SEA23802.1"/>
    <property type="molecule type" value="Genomic_DNA"/>
</dbReference>
<keyword evidence="10 15" id="KW-0949">S-adenosyl-L-methionine</keyword>
<evidence type="ECO:0000256" key="15">
    <source>
        <dbReference type="HAMAP-Rule" id="MF_00605"/>
    </source>
</evidence>
<evidence type="ECO:0000256" key="3">
    <source>
        <dbReference type="ARBA" id="ARBA00007630"/>
    </source>
</evidence>
<feature type="binding site" evidence="15 16">
    <location>
        <position position="112"/>
    </location>
    <ligand>
        <name>S-adenosyl-L-methionine</name>
        <dbReference type="ChEBI" id="CHEBI:59789"/>
    </ligand>
</feature>
<dbReference type="NCBIfam" id="NF000648">
    <property type="entry name" value="PRK00026.1"/>
    <property type="match status" value="1"/>
</dbReference>
<evidence type="ECO:0000256" key="11">
    <source>
        <dbReference type="ARBA" id="ARBA00022694"/>
    </source>
</evidence>
<gene>
    <name evidence="15" type="primary">trmD</name>
    <name evidence="19" type="ORF">SAMN05660420_01550</name>
</gene>
<evidence type="ECO:0000256" key="1">
    <source>
        <dbReference type="ARBA" id="ARBA00002634"/>
    </source>
</evidence>
<dbReference type="NCBIfam" id="TIGR00088">
    <property type="entry name" value="trmD"/>
    <property type="match status" value="1"/>
</dbReference>
<dbReference type="FunFam" id="1.10.1270.20:FF:000001">
    <property type="entry name" value="tRNA (guanine-N(1)-)-methyltransferase"/>
    <property type="match status" value="1"/>
</dbReference>
<accession>A0A1H3ZKL9</accession>
<dbReference type="GO" id="GO:0002939">
    <property type="term" value="P:tRNA N1-guanine methylation"/>
    <property type="evidence" value="ECO:0007669"/>
    <property type="project" value="TreeGrafter"/>
</dbReference>
<dbReference type="FunFam" id="3.40.1280.10:FF:000001">
    <property type="entry name" value="tRNA (guanine-N(1)-)-methyltransferase"/>
    <property type="match status" value="1"/>
</dbReference>
<evidence type="ECO:0000256" key="4">
    <source>
        <dbReference type="ARBA" id="ARBA00011738"/>
    </source>
</evidence>
<dbReference type="Gene3D" id="1.10.1270.20">
    <property type="entry name" value="tRNA(m1g37)methyltransferase, domain 2"/>
    <property type="match status" value="1"/>
</dbReference>
<dbReference type="Pfam" id="PF01746">
    <property type="entry name" value="tRNA_m1G_MT"/>
    <property type="match status" value="1"/>
</dbReference>
<reference evidence="19 20" key="1">
    <citation type="submission" date="2016-10" db="EMBL/GenBank/DDBJ databases">
        <authorList>
            <person name="de Groot N.N."/>
        </authorList>
    </citation>
    <scope>NUCLEOTIDE SEQUENCE [LARGE SCALE GENOMIC DNA]</scope>
    <source>
        <strain evidence="19 20">DSM 7343</strain>
    </source>
</reference>
<comment type="subcellular location">
    <subcellularLocation>
        <location evidence="2 15 17">Cytoplasm</location>
    </subcellularLocation>
</comment>
<keyword evidence="9 15" id="KW-0808">Transferase</keyword>
<dbReference type="STRING" id="37625.SAMN05660420_01550"/>
<evidence type="ECO:0000313" key="19">
    <source>
        <dbReference type="EMBL" id="SEA23802.1"/>
    </source>
</evidence>
<comment type="function">
    <text evidence="1 15 17">Specifically methylates guanosine-37 in various tRNAs.</text>
</comment>
<protein>
    <recommendedName>
        <fullName evidence="6 15">tRNA (guanine-N(1)-)-methyltransferase</fullName>
        <ecNumber evidence="5 15">2.1.1.228</ecNumber>
    </recommendedName>
    <alternativeName>
        <fullName evidence="12 15">M1G-methyltransferase</fullName>
    </alternativeName>
    <alternativeName>
        <fullName evidence="13 15">tRNA [GM37] methyltransferase</fullName>
    </alternativeName>
</protein>
<evidence type="ECO:0000256" key="6">
    <source>
        <dbReference type="ARBA" id="ARBA00014679"/>
    </source>
</evidence>
<dbReference type="InterPro" id="IPR029026">
    <property type="entry name" value="tRNA_m1G_MTases_N"/>
</dbReference>
<keyword evidence="20" id="KW-1185">Reference proteome</keyword>
<dbReference type="GO" id="GO:0005829">
    <property type="term" value="C:cytosol"/>
    <property type="evidence" value="ECO:0007669"/>
    <property type="project" value="TreeGrafter"/>
</dbReference>
<organism evidence="19 20">
    <name type="scientific">Desulfuromusa kysingii</name>
    <dbReference type="NCBI Taxonomy" id="37625"/>
    <lineage>
        <taxon>Bacteria</taxon>
        <taxon>Pseudomonadati</taxon>
        <taxon>Thermodesulfobacteriota</taxon>
        <taxon>Desulfuromonadia</taxon>
        <taxon>Desulfuromonadales</taxon>
        <taxon>Geopsychrobacteraceae</taxon>
        <taxon>Desulfuromusa</taxon>
    </lineage>
</organism>
<evidence type="ECO:0000256" key="8">
    <source>
        <dbReference type="ARBA" id="ARBA00022603"/>
    </source>
</evidence>
<name>A0A1H3ZKL9_9BACT</name>
<dbReference type="EC" id="2.1.1.228" evidence="5 15"/>
<keyword evidence="11 15" id="KW-0819">tRNA processing</keyword>
<dbReference type="GO" id="GO:0052906">
    <property type="term" value="F:tRNA (guanine(37)-N1)-methyltransferase activity"/>
    <property type="evidence" value="ECO:0007669"/>
    <property type="project" value="UniProtKB-UniRule"/>
</dbReference>
<dbReference type="SUPFAM" id="SSF75217">
    <property type="entry name" value="alpha/beta knot"/>
    <property type="match status" value="1"/>
</dbReference>
<evidence type="ECO:0000256" key="12">
    <source>
        <dbReference type="ARBA" id="ARBA00029736"/>
    </source>
</evidence>
<keyword evidence="7 15" id="KW-0963">Cytoplasm</keyword>
<evidence type="ECO:0000256" key="17">
    <source>
        <dbReference type="RuleBase" id="RU003464"/>
    </source>
</evidence>
<dbReference type="InterPro" id="IPR029028">
    <property type="entry name" value="Alpha/beta_knot_MTases"/>
</dbReference>